<protein>
    <submittedName>
        <fullName evidence="1">Uncharacterized protein</fullName>
    </submittedName>
</protein>
<dbReference type="EMBL" id="BPVZ01000028">
    <property type="protein sequence ID" value="GKV08208.1"/>
    <property type="molecule type" value="Genomic_DNA"/>
</dbReference>
<proteinExistence type="predicted"/>
<sequence length="121" mass="13060">MIGVNVTGLCTLPCKTTTFVESKPLWRPTPPSLSARRHTSSSAIFLLVFQNTSWSSHAPIPSWKTGSSSGTSACTRYCPPQPQGTAGAHYAPSATVDVVRSEWGHFVVYANGDRYWSSLIG</sequence>
<dbReference type="Proteomes" id="UP001054252">
    <property type="component" value="Unassembled WGS sequence"/>
</dbReference>
<name>A0AAV5J9Z1_9ROSI</name>
<dbReference type="AlphaFoldDB" id="A0AAV5J9Z1"/>
<keyword evidence="2" id="KW-1185">Reference proteome</keyword>
<accession>A0AAV5J9Z1</accession>
<comment type="caution">
    <text evidence="1">The sequence shown here is derived from an EMBL/GenBank/DDBJ whole genome shotgun (WGS) entry which is preliminary data.</text>
</comment>
<organism evidence="1 2">
    <name type="scientific">Rubroshorea leprosula</name>
    <dbReference type="NCBI Taxonomy" id="152421"/>
    <lineage>
        <taxon>Eukaryota</taxon>
        <taxon>Viridiplantae</taxon>
        <taxon>Streptophyta</taxon>
        <taxon>Embryophyta</taxon>
        <taxon>Tracheophyta</taxon>
        <taxon>Spermatophyta</taxon>
        <taxon>Magnoliopsida</taxon>
        <taxon>eudicotyledons</taxon>
        <taxon>Gunneridae</taxon>
        <taxon>Pentapetalae</taxon>
        <taxon>rosids</taxon>
        <taxon>malvids</taxon>
        <taxon>Malvales</taxon>
        <taxon>Dipterocarpaceae</taxon>
        <taxon>Rubroshorea</taxon>
    </lineage>
</organism>
<gene>
    <name evidence="1" type="ORF">SLEP1_g19872</name>
</gene>
<evidence type="ECO:0000313" key="1">
    <source>
        <dbReference type="EMBL" id="GKV08208.1"/>
    </source>
</evidence>
<reference evidence="1 2" key="1">
    <citation type="journal article" date="2021" name="Commun. Biol.">
        <title>The genome of Shorea leprosula (Dipterocarpaceae) highlights the ecological relevance of drought in aseasonal tropical rainforests.</title>
        <authorList>
            <person name="Ng K.K.S."/>
            <person name="Kobayashi M.J."/>
            <person name="Fawcett J.A."/>
            <person name="Hatakeyama M."/>
            <person name="Paape T."/>
            <person name="Ng C.H."/>
            <person name="Ang C.C."/>
            <person name="Tnah L.H."/>
            <person name="Lee C.T."/>
            <person name="Nishiyama T."/>
            <person name="Sese J."/>
            <person name="O'Brien M.J."/>
            <person name="Copetti D."/>
            <person name="Mohd Noor M.I."/>
            <person name="Ong R.C."/>
            <person name="Putra M."/>
            <person name="Sireger I.Z."/>
            <person name="Indrioko S."/>
            <person name="Kosugi Y."/>
            <person name="Izuno A."/>
            <person name="Isagi Y."/>
            <person name="Lee S.L."/>
            <person name="Shimizu K.K."/>
        </authorList>
    </citation>
    <scope>NUCLEOTIDE SEQUENCE [LARGE SCALE GENOMIC DNA]</scope>
    <source>
        <strain evidence="1">214</strain>
    </source>
</reference>
<evidence type="ECO:0000313" key="2">
    <source>
        <dbReference type="Proteomes" id="UP001054252"/>
    </source>
</evidence>